<dbReference type="SUPFAM" id="SSF54593">
    <property type="entry name" value="Glyoxalase/Bleomycin resistance protein/Dihydroxybiphenyl dioxygenase"/>
    <property type="match status" value="1"/>
</dbReference>
<dbReference type="InterPro" id="IPR029068">
    <property type="entry name" value="Glyas_Bleomycin-R_OHBP_Dase"/>
</dbReference>
<dbReference type="STRING" id="443610.VE25_13900"/>
<evidence type="ECO:0000313" key="2">
    <source>
        <dbReference type="EMBL" id="KKB11242.1"/>
    </source>
</evidence>
<dbReference type="Pfam" id="PF00903">
    <property type="entry name" value="Glyoxalase"/>
    <property type="match status" value="1"/>
</dbReference>
<dbReference type="InterPro" id="IPR050383">
    <property type="entry name" value="GlyoxalaseI/FosfomycinResist"/>
</dbReference>
<keyword evidence="3" id="KW-1185">Reference proteome</keyword>
<dbReference type="AlphaFoldDB" id="A0A0F5FSU7"/>
<dbReference type="PATRIC" id="fig|443610.3.peg.1023"/>
<feature type="domain" description="VOC" evidence="1">
    <location>
        <begin position="9"/>
        <end position="137"/>
    </location>
</feature>
<name>A0A0F5FSU7_9HYPH</name>
<dbReference type="PANTHER" id="PTHR21366:SF22">
    <property type="entry name" value="VOC DOMAIN-CONTAINING PROTEIN"/>
    <property type="match status" value="1"/>
</dbReference>
<protein>
    <recommendedName>
        <fullName evidence="1">VOC domain-containing protein</fullName>
    </recommendedName>
</protein>
<dbReference type="InterPro" id="IPR037523">
    <property type="entry name" value="VOC_core"/>
</dbReference>
<accession>A0A0F5FSU7</accession>
<evidence type="ECO:0000313" key="3">
    <source>
        <dbReference type="Proteomes" id="UP000033632"/>
    </source>
</evidence>
<dbReference type="EMBL" id="JZEX01000120">
    <property type="protein sequence ID" value="KKB11242.1"/>
    <property type="molecule type" value="Genomic_DNA"/>
</dbReference>
<gene>
    <name evidence="2" type="ORF">VE25_13900</name>
</gene>
<organism evidence="2 3">
    <name type="scientific">Devosia geojensis</name>
    <dbReference type="NCBI Taxonomy" id="443610"/>
    <lineage>
        <taxon>Bacteria</taxon>
        <taxon>Pseudomonadati</taxon>
        <taxon>Pseudomonadota</taxon>
        <taxon>Alphaproteobacteria</taxon>
        <taxon>Hyphomicrobiales</taxon>
        <taxon>Devosiaceae</taxon>
        <taxon>Devosia</taxon>
    </lineage>
</organism>
<reference evidence="2 3" key="1">
    <citation type="submission" date="2015-03" db="EMBL/GenBank/DDBJ databases">
        <authorList>
            <person name="Hassan Y.I."/>
            <person name="Lepp D."/>
            <person name="Li X.-Z."/>
            <person name="Zhou T."/>
        </authorList>
    </citation>
    <scope>NUCLEOTIDE SEQUENCE [LARGE SCALE GENOMIC DNA]</scope>
    <source>
        <strain evidence="2 3">BD-c194</strain>
    </source>
</reference>
<dbReference type="PROSITE" id="PS51819">
    <property type="entry name" value="VOC"/>
    <property type="match status" value="1"/>
</dbReference>
<dbReference type="Proteomes" id="UP000033632">
    <property type="component" value="Unassembled WGS sequence"/>
</dbReference>
<dbReference type="Gene3D" id="3.10.180.10">
    <property type="entry name" value="2,3-Dihydroxybiphenyl 1,2-Dioxygenase, domain 1"/>
    <property type="match status" value="1"/>
</dbReference>
<comment type="caution">
    <text evidence="2">The sequence shown here is derived from an EMBL/GenBank/DDBJ whole genome shotgun (WGS) entry which is preliminary data.</text>
</comment>
<sequence>MVVGMARPALDGVVETCLYVEDVEASRDFYARVFGFEPLGGNDRIQPLVVKPGQVLILFRRGGTLESIPVSGSFIPPHDAEGEQHFAFGIPAETFEDWKSYLEGLNIEIESVVDWPQGGHSLYFRDPDRLLVELITPGVWKNY</sequence>
<dbReference type="PANTHER" id="PTHR21366">
    <property type="entry name" value="GLYOXALASE FAMILY PROTEIN"/>
    <property type="match status" value="1"/>
</dbReference>
<proteinExistence type="predicted"/>
<dbReference type="InterPro" id="IPR004360">
    <property type="entry name" value="Glyas_Fos-R_dOase_dom"/>
</dbReference>
<evidence type="ECO:0000259" key="1">
    <source>
        <dbReference type="PROSITE" id="PS51819"/>
    </source>
</evidence>